<evidence type="ECO:0000256" key="1">
    <source>
        <dbReference type="SAM" id="Coils"/>
    </source>
</evidence>
<keyword evidence="2" id="KW-0418">Kinase</keyword>
<comment type="caution">
    <text evidence="2">The sequence shown here is derived from an EMBL/GenBank/DDBJ whole genome shotgun (WGS) entry which is preliminary data.</text>
</comment>
<dbReference type="OrthoDB" id="10041966at2759"/>
<name>A0A5N5QWM6_9AGAM</name>
<dbReference type="PANTHER" id="PTHR10285">
    <property type="entry name" value="URIDINE KINASE"/>
    <property type="match status" value="1"/>
</dbReference>
<reference evidence="2 3" key="1">
    <citation type="journal article" date="2019" name="Fungal Biol. Biotechnol.">
        <title>Draft genome sequence of fastidious pathogen Ceratobasidium theobromae, which causes vascular-streak dieback in Theobroma cacao.</title>
        <authorList>
            <person name="Ali S.S."/>
            <person name="Asman A."/>
            <person name="Shao J."/>
            <person name="Firmansyah A.P."/>
            <person name="Susilo A.W."/>
            <person name="Rosmana A."/>
            <person name="McMahon P."/>
            <person name="Junaid M."/>
            <person name="Guest D."/>
            <person name="Kheng T.Y."/>
            <person name="Meinhardt L.W."/>
            <person name="Bailey B.A."/>
        </authorList>
    </citation>
    <scope>NUCLEOTIDE SEQUENCE [LARGE SCALE GENOMIC DNA]</scope>
    <source>
        <strain evidence="2 3">CT2</strain>
    </source>
</reference>
<dbReference type="InterPro" id="IPR027417">
    <property type="entry name" value="P-loop_NTPase"/>
</dbReference>
<keyword evidence="3" id="KW-1185">Reference proteome</keyword>
<keyword evidence="2" id="KW-0808">Transferase</keyword>
<protein>
    <submittedName>
        <fullName evidence="2">Nicotinamide riboside kinase</fullName>
    </submittedName>
</protein>
<proteinExistence type="predicted"/>
<gene>
    <name evidence="2" type="ORF">CTheo_490</name>
</gene>
<dbReference type="EMBL" id="SSOP01000004">
    <property type="protein sequence ID" value="KAB5595973.1"/>
    <property type="molecule type" value="Genomic_DNA"/>
</dbReference>
<dbReference type="AlphaFoldDB" id="A0A5N5QWM6"/>
<accession>A0A5N5QWM6</accession>
<dbReference type="GO" id="GO:0016301">
    <property type="term" value="F:kinase activity"/>
    <property type="evidence" value="ECO:0007669"/>
    <property type="project" value="UniProtKB-KW"/>
</dbReference>
<sequence length="505" mass="57088">MSTHNPKVFIVGIGGATCSGKTTLAKHLRDILPNSFIIHQDPQELVPIHPVYNVQDWDDPPGAIDWPRLRASLKYVKEYGVLPESHHSHDHLNEQKEVPIPQDMIERLTIRFKETENQWSAKGYEVMWGLLDGFLLYWDKEVVDYLDLKIFMRVPEEVLRKRRHERHGYHTAVQSDPEGSLWRDPPHYWEQIVYPAYVRANEHLFEGEDVERGILKPDYAEEFILLSGEGCGDHQMEMSQMVEPHSVINWRSDINDDRGWGRDATCDYTHDVLLAMTLVIVPEVYKQVARIIHTTAVASRAVVRRAPMTIHRRMATDSLPRPPPTTNKSGSSFPLILGLLAVGAGGAYYVNQSSGGQDLKHGVKAEAQATAAYEQTRDAASAKTAELQKQAEDTKNRTTSKSAGLYDQSAVKLMDAKNEAQHVLDSGIRKTESAYNSLLGRAEVNMHDAEARARELRDNAEKKAKQTWWEWIGWGSKKVDETKKEAAANVTEAAGRIEKEASKRA</sequence>
<dbReference type="Proteomes" id="UP000383932">
    <property type="component" value="Unassembled WGS sequence"/>
</dbReference>
<keyword evidence="1" id="KW-0175">Coiled coil</keyword>
<evidence type="ECO:0000313" key="2">
    <source>
        <dbReference type="EMBL" id="KAB5595973.1"/>
    </source>
</evidence>
<feature type="coiled-coil region" evidence="1">
    <location>
        <begin position="439"/>
        <end position="466"/>
    </location>
</feature>
<organism evidence="2 3">
    <name type="scientific">Ceratobasidium theobromae</name>
    <dbReference type="NCBI Taxonomy" id="1582974"/>
    <lineage>
        <taxon>Eukaryota</taxon>
        <taxon>Fungi</taxon>
        <taxon>Dikarya</taxon>
        <taxon>Basidiomycota</taxon>
        <taxon>Agaricomycotina</taxon>
        <taxon>Agaricomycetes</taxon>
        <taxon>Cantharellales</taxon>
        <taxon>Ceratobasidiaceae</taxon>
        <taxon>Ceratobasidium</taxon>
    </lineage>
</organism>
<dbReference type="Gene3D" id="3.40.50.300">
    <property type="entry name" value="P-loop containing nucleotide triphosphate hydrolases"/>
    <property type="match status" value="1"/>
</dbReference>
<dbReference type="CDD" id="cd02024">
    <property type="entry name" value="NRK1"/>
    <property type="match status" value="1"/>
</dbReference>
<dbReference type="SUPFAM" id="SSF52540">
    <property type="entry name" value="P-loop containing nucleoside triphosphate hydrolases"/>
    <property type="match status" value="1"/>
</dbReference>
<evidence type="ECO:0000313" key="3">
    <source>
        <dbReference type="Proteomes" id="UP000383932"/>
    </source>
</evidence>